<name>A0A0F8ZRC9_9ZZZZ</name>
<gene>
    <name evidence="1" type="ORF">LCGC14_2938900</name>
</gene>
<sequence length="245" mass="24373">MLDAGSGGETLATDQLAGGEHVQIIKLSLGALDTSVLATPGAGNVDTGTLRVTLADDDKAVVALQLIDDAIFVDDTATHATGTTKLMGVGAVATPTDTAVAANDIGMLAMSLDRRLLVDADITASVALDVSAAALVVSITDTSFAVGDGNALGEGVLIQGDDGTDRKNINVDATTGDVQVDVTNTVTVDGSGVTQPVSGTVTANLSATDNAVLDTIDAVLDLINAKLVTGTVIGDVNLGATDCEP</sequence>
<dbReference type="AlphaFoldDB" id="A0A0F8ZRC9"/>
<reference evidence="1" key="1">
    <citation type="journal article" date="2015" name="Nature">
        <title>Complex archaea that bridge the gap between prokaryotes and eukaryotes.</title>
        <authorList>
            <person name="Spang A."/>
            <person name="Saw J.H."/>
            <person name="Jorgensen S.L."/>
            <person name="Zaremba-Niedzwiedzka K."/>
            <person name="Martijn J."/>
            <person name="Lind A.E."/>
            <person name="van Eijk R."/>
            <person name="Schleper C."/>
            <person name="Guy L."/>
            <person name="Ettema T.J."/>
        </authorList>
    </citation>
    <scope>NUCLEOTIDE SEQUENCE</scope>
</reference>
<feature type="non-terminal residue" evidence="1">
    <location>
        <position position="245"/>
    </location>
</feature>
<accession>A0A0F8ZRC9</accession>
<organism evidence="1">
    <name type="scientific">marine sediment metagenome</name>
    <dbReference type="NCBI Taxonomy" id="412755"/>
    <lineage>
        <taxon>unclassified sequences</taxon>
        <taxon>metagenomes</taxon>
        <taxon>ecological metagenomes</taxon>
    </lineage>
</organism>
<evidence type="ECO:0000313" key="1">
    <source>
        <dbReference type="EMBL" id="KKK68954.1"/>
    </source>
</evidence>
<comment type="caution">
    <text evidence="1">The sequence shown here is derived from an EMBL/GenBank/DDBJ whole genome shotgun (WGS) entry which is preliminary data.</text>
</comment>
<protein>
    <submittedName>
        <fullName evidence="1">Uncharacterized protein</fullName>
    </submittedName>
</protein>
<proteinExistence type="predicted"/>
<dbReference type="EMBL" id="LAZR01058892">
    <property type="protein sequence ID" value="KKK68954.1"/>
    <property type="molecule type" value="Genomic_DNA"/>
</dbReference>